<protein>
    <submittedName>
        <fullName evidence="1">Bacteriophage protein</fullName>
    </submittedName>
</protein>
<dbReference type="AlphaFoldDB" id="A0A5E5AK61"/>
<dbReference type="Proteomes" id="UP000414136">
    <property type="component" value="Unassembled WGS sequence"/>
</dbReference>
<dbReference type="EMBL" id="CABPSQ010000013">
    <property type="protein sequence ID" value="VVE74161.1"/>
    <property type="molecule type" value="Genomic_DNA"/>
</dbReference>
<dbReference type="OrthoDB" id="8941550at2"/>
<keyword evidence="2" id="KW-1185">Reference proteome</keyword>
<gene>
    <name evidence="1" type="ORF">PCA31118_04693</name>
</gene>
<accession>A0A5E5AK61</accession>
<proteinExistence type="predicted"/>
<dbReference type="RefSeq" id="WP_150627357.1">
    <property type="nucleotide sequence ID" value="NZ_CABPSQ010000013.1"/>
</dbReference>
<name>A0A5E5AK61_9BURK</name>
<organism evidence="1 2">
    <name type="scientific">Pandoraea captiosa</name>
    <dbReference type="NCBI Taxonomy" id="2508302"/>
    <lineage>
        <taxon>Bacteria</taxon>
        <taxon>Pseudomonadati</taxon>
        <taxon>Pseudomonadota</taxon>
        <taxon>Betaproteobacteria</taxon>
        <taxon>Burkholderiales</taxon>
        <taxon>Burkholderiaceae</taxon>
        <taxon>Pandoraea</taxon>
    </lineage>
</organism>
<evidence type="ECO:0000313" key="1">
    <source>
        <dbReference type="EMBL" id="VVE74161.1"/>
    </source>
</evidence>
<reference evidence="1 2" key="1">
    <citation type="submission" date="2019-08" db="EMBL/GenBank/DDBJ databases">
        <authorList>
            <person name="Peeters C."/>
        </authorList>
    </citation>
    <scope>NUCLEOTIDE SEQUENCE [LARGE SCALE GENOMIC DNA]</scope>
    <source>
        <strain evidence="1 2">LMG 31118</strain>
    </source>
</reference>
<evidence type="ECO:0000313" key="2">
    <source>
        <dbReference type="Proteomes" id="UP000414136"/>
    </source>
</evidence>
<sequence length="184" mass="21119">MKRPYMRWTDAEVAILHEIWAQPETIESQAHRLPGRPVERIRHKARAIGLGAKPRLTPGWTELCKVMAHGLSMTAKQAAQAVNLSEQQARELLDRAVAEQRAHIANFQRHPRTGAAQKVYRIGSGTNAKRPDMLTRQQSQERWKAKQDPHELFVRRRRYYTRKKIESGTLARRDPLTAALFGSV</sequence>